<feature type="transmembrane region" description="Helical" evidence="1">
    <location>
        <begin position="110"/>
        <end position="130"/>
    </location>
</feature>
<feature type="transmembrane region" description="Helical" evidence="1">
    <location>
        <begin position="41"/>
        <end position="58"/>
    </location>
</feature>
<keyword evidence="1" id="KW-0472">Membrane</keyword>
<keyword evidence="1" id="KW-0812">Transmembrane</keyword>
<proteinExistence type="predicted"/>
<name>A0A4Q7IIJ4_9GAMM</name>
<gene>
    <name evidence="2" type="ORF">C1E23_16705</name>
</gene>
<evidence type="ECO:0000256" key="1">
    <source>
        <dbReference type="SAM" id="Phobius"/>
    </source>
</evidence>
<feature type="transmembrane region" description="Helical" evidence="1">
    <location>
        <begin position="65"/>
        <end position="80"/>
    </location>
</feature>
<reference evidence="2 3" key="1">
    <citation type="submission" date="2018-01" db="EMBL/GenBank/DDBJ databases">
        <title>Co-occurrence of chitin degradation, pigmentation and bioactivity in marine Pseudoalteromonas.</title>
        <authorList>
            <person name="Paulsen S."/>
            <person name="Gram L."/>
            <person name="Machado H."/>
        </authorList>
    </citation>
    <scope>NUCLEOTIDE SEQUENCE [LARGE SCALE GENOMIC DNA]</scope>
    <source>
        <strain evidence="2 3">S3898</strain>
    </source>
</reference>
<dbReference type="AlphaFoldDB" id="A0A4Q7IIJ4"/>
<sequence>MNIVFLSALAFSLVFFAERYILETPYNKGNFSPFGFTNNAGQVFNIWIPLLVINTYVLRKHKLKCALSLITLISVVVILMEAGTRGTILGLTIGELVIFFIMLKQDKKKAIWFLSISLLLVISITTYHLVEPLRKARVVAQMNYLSMGTTKREVFCATK</sequence>
<evidence type="ECO:0000313" key="2">
    <source>
        <dbReference type="EMBL" id="RZQ51914.1"/>
    </source>
</evidence>
<dbReference type="RefSeq" id="WP_206076475.1">
    <property type="nucleotide sequence ID" value="NZ_PPSX01000070.1"/>
</dbReference>
<feature type="transmembrane region" description="Helical" evidence="1">
    <location>
        <begin position="86"/>
        <end position="103"/>
    </location>
</feature>
<organism evidence="2 3">
    <name type="scientific">Pseudoalteromonas phenolica</name>
    <dbReference type="NCBI Taxonomy" id="161398"/>
    <lineage>
        <taxon>Bacteria</taxon>
        <taxon>Pseudomonadati</taxon>
        <taxon>Pseudomonadota</taxon>
        <taxon>Gammaproteobacteria</taxon>
        <taxon>Alteromonadales</taxon>
        <taxon>Pseudoalteromonadaceae</taxon>
        <taxon>Pseudoalteromonas</taxon>
    </lineage>
</organism>
<feature type="non-terminal residue" evidence="2">
    <location>
        <position position="159"/>
    </location>
</feature>
<dbReference type="EMBL" id="PPSX01000070">
    <property type="protein sequence ID" value="RZQ51914.1"/>
    <property type="molecule type" value="Genomic_DNA"/>
</dbReference>
<keyword evidence="1" id="KW-1133">Transmembrane helix</keyword>
<dbReference type="Proteomes" id="UP000291338">
    <property type="component" value="Unassembled WGS sequence"/>
</dbReference>
<accession>A0A4Q7IIJ4</accession>
<protein>
    <submittedName>
        <fullName evidence="2">Uncharacterized protein</fullName>
    </submittedName>
</protein>
<comment type="caution">
    <text evidence="2">The sequence shown here is derived from an EMBL/GenBank/DDBJ whole genome shotgun (WGS) entry which is preliminary data.</text>
</comment>
<evidence type="ECO:0000313" key="3">
    <source>
        <dbReference type="Proteomes" id="UP000291338"/>
    </source>
</evidence>